<dbReference type="PATRIC" id="fig|1303518.3.peg.1108"/>
<dbReference type="InParanoid" id="S0ETP0"/>
<dbReference type="HOGENOM" id="CLU_071013_1_0_0"/>
<dbReference type="KEGG" id="ccz:CCALI_01088"/>
<dbReference type="EMBL" id="HF951689">
    <property type="protein sequence ID" value="CCW34910.1"/>
    <property type="molecule type" value="Genomic_DNA"/>
</dbReference>
<dbReference type="GO" id="GO:0016779">
    <property type="term" value="F:nucleotidyltransferase activity"/>
    <property type="evidence" value="ECO:0007669"/>
    <property type="project" value="UniProtKB-ARBA"/>
</dbReference>
<proteinExistence type="predicted"/>
<sequence>MELYDAILPADGRIDNAFAAKVGTTIKALIPWQGQTLLSHTLSALQGIQQVRRIVVIGNAEVACEARCRGADAVIPPARSAPENIALGIRWLNGQPDGPTEKLLLLTTDLPFLSAEVLNSFLHECPINADLVVPVLRREVFEARFPNSPAIFVRLKDGYWTTGCVFCVSTSVYLRLLPLLESLFHSRKSQWKTALRVGPVVAWRFFTHQLTVPEIVQRAERLLQCRAFAHTKAPPEVAYDIDDLQDYDKAFNYLTRGANM</sequence>
<name>S0ETP0_CHTCT</name>
<reference evidence="3" key="1">
    <citation type="submission" date="2013-03" db="EMBL/GenBank/DDBJ databases">
        <title>Genome sequence of Chthonomonas calidirosea, the first sequenced genome from the Armatimonadetes phylum (formally candidate division OP10).</title>
        <authorList>
            <person name="Lee K.C.Y."/>
            <person name="Morgan X.C."/>
            <person name="Dunfield P.F."/>
            <person name="Tamas I."/>
            <person name="Houghton K.M."/>
            <person name="Vyssotski M."/>
            <person name="Ryan J.L.J."/>
            <person name="Lagutin K."/>
            <person name="McDonald I.R."/>
            <person name="Stott M.B."/>
        </authorList>
    </citation>
    <scope>NUCLEOTIDE SEQUENCE [LARGE SCALE GENOMIC DNA]</scope>
    <source>
        <strain evidence="3">DSM 23976 / ICMP 18418 / T49</strain>
    </source>
</reference>
<evidence type="ECO:0000259" key="1">
    <source>
        <dbReference type="Pfam" id="PF12804"/>
    </source>
</evidence>
<dbReference type="RefSeq" id="WP_016482458.1">
    <property type="nucleotide sequence ID" value="NC_021487.1"/>
</dbReference>
<dbReference type="InterPro" id="IPR025877">
    <property type="entry name" value="MobA-like_NTP_Trfase"/>
</dbReference>
<dbReference type="Pfam" id="PF12804">
    <property type="entry name" value="NTP_transf_3"/>
    <property type="match status" value="1"/>
</dbReference>
<protein>
    <submittedName>
        <fullName evidence="2">Molybdopterin-guanine dinucleotide biosynthesis protein A</fullName>
    </submittedName>
</protein>
<dbReference type="Gene3D" id="3.90.550.10">
    <property type="entry name" value="Spore Coat Polysaccharide Biosynthesis Protein SpsA, Chain A"/>
    <property type="match status" value="1"/>
</dbReference>
<dbReference type="SUPFAM" id="SSF53448">
    <property type="entry name" value="Nucleotide-diphospho-sugar transferases"/>
    <property type="match status" value="1"/>
</dbReference>
<evidence type="ECO:0000313" key="3">
    <source>
        <dbReference type="Proteomes" id="UP000014227"/>
    </source>
</evidence>
<evidence type="ECO:0000313" key="2">
    <source>
        <dbReference type="EMBL" id="CCW34910.1"/>
    </source>
</evidence>
<feature type="domain" description="MobA-like NTP transferase" evidence="1">
    <location>
        <begin position="23"/>
        <end position="140"/>
    </location>
</feature>
<dbReference type="STRING" id="454171.CP488_00068"/>
<organism evidence="2 3">
    <name type="scientific">Chthonomonas calidirosea (strain DSM 23976 / ICMP 18418 / T49)</name>
    <dbReference type="NCBI Taxonomy" id="1303518"/>
    <lineage>
        <taxon>Bacteria</taxon>
        <taxon>Bacillati</taxon>
        <taxon>Armatimonadota</taxon>
        <taxon>Chthonomonadia</taxon>
        <taxon>Chthonomonadales</taxon>
        <taxon>Chthonomonadaceae</taxon>
        <taxon>Chthonomonas</taxon>
    </lineage>
</organism>
<dbReference type="Proteomes" id="UP000014227">
    <property type="component" value="Chromosome I"/>
</dbReference>
<dbReference type="AlphaFoldDB" id="S0ETP0"/>
<gene>
    <name evidence="2" type="ORF">CCALI_01088</name>
</gene>
<dbReference type="eggNOG" id="COG0746">
    <property type="taxonomic scope" value="Bacteria"/>
</dbReference>
<dbReference type="InterPro" id="IPR029044">
    <property type="entry name" value="Nucleotide-diphossugar_trans"/>
</dbReference>
<keyword evidence="3" id="KW-1185">Reference proteome</keyword>
<accession>S0ETP0</accession>